<reference evidence="5" key="1">
    <citation type="submission" date="2023-06" db="EMBL/GenBank/DDBJ databases">
        <title>Identification and characterization of horizontal gene transfer across gut microbiota members of farm animals based on homology search.</title>
        <authorList>
            <person name="Schwarzerova J."/>
            <person name="Nykrynova M."/>
            <person name="Jureckova K."/>
            <person name="Cejkova D."/>
            <person name="Rychlik I."/>
        </authorList>
    </citation>
    <scope>NUCLEOTIDE SEQUENCE</scope>
    <source>
        <strain evidence="5">105_WCHN</strain>
    </source>
</reference>
<dbReference type="Pfam" id="PF22725">
    <property type="entry name" value="GFO_IDH_MocA_C3"/>
    <property type="match status" value="1"/>
</dbReference>
<protein>
    <submittedName>
        <fullName evidence="5">Inositol 2-dehydrogenase</fullName>
        <ecNumber evidence="5">1.1.1.18</ecNumber>
    </submittedName>
</protein>
<evidence type="ECO:0000259" key="4">
    <source>
        <dbReference type="Pfam" id="PF22725"/>
    </source>
</evidence>
<dbReference type="InterPro" id="IPR036291">
    <property type="entry name" value="NAD(P)-bd_dom_sf"/>
</dbReference>
<keyword evidence="6" id="KW-1185">Reference proteome</keyword>
<keyword evidence="2 5" id="KW-0560">Oxidoreductase</keyword>
<dbReference type="RefSeq" id="WP_289559205.1">
    <property type="nucleotide sequence ID" value="NZ_JAUDEO010000008.1"/>
</dbReference>
<dbReference type="PANTHER" id="PTHR42840:SF3">
    <property type="entry name" value="BINDING ROSSMANN FOLD OXIDOREDUCTASE, PUTATIVE (AFU_ORTHOLOGUE AFUA_2G10240)-RELATED"/>
    <property type="match status" value="1"/>
</dbReference>
<evidence type="ECO:0000256" key="1">
    <source>
        <dbReference type="ARBA" id="ARBA00010928"/>
    </source>
</evidence>
<dbReference type="Pfam" id="PF01408">
    <property type="entry name" value="GFO_IDH_MocA"/>
    <property type="match status" value="1"/>
</dbReference>
<name>A0ABT7VKZ7_9LACO</name>
<dbReference type="InterPro" id="IPR030827">
    <property type="entry name" value="Myo_inos_IolG"/>
</dbReference>
<sequence>MKKLNIGIIGLGRIGKMHLENLVKLPEYFQVVSISDLARTDLATIADHYQVPDYYHDYHQLLEDSAVDCVLIASATSTHAQIVRDAALASKHILCEKPLDTDVNRIKNLLTFVKQAGVQLQVGFNRRFDHNFSRLRQYVTDGVLGNPQIIKISSRDPEPPALDYVRHSGGLFFDMMIHDLDLMRYLAASEVTTVTAKGAVLVEPAIGKLGDIDTAVVTLQFANGALGVIDNSRQAVYGYDQRAEVFGDKGMAKADNDRQTTVELNLATSTQLDQMPHFFIDRYRDAYLNELLAFHQAVVNQQPVSVNGLDGLRAVQLALACQKSFDSGQTVTISY</sequence>
<dbReference type="InterPro" id="IPR000683">
    <property type="entry name" value="Gfo/Idh/MocA-like_OxRdtase_N"/>
</dbReference>
<accession>A0ABT7VKZ7</accession>
<dbReference type="EC" id="1.1.1.18" evidence="5"/>
<evidence type="ECO:0000256" key="2">
    <source>
        <dbReference type="ARBA" id="ARBA00023002"/>
    </source>
</evidence>
<evidence type="ECO:0000313" key="5">
    <source>
        <dbReference type="EMBL" id="MDM8333403.1"/>
    </source>
</evidence>
<dbReference type="PANTHER" id="PTHR42840">
    <property type="entry name" value="NAD(P)-BINDING ROSSMANN-FOLD SUPERFAMILY PROTEIN-RELATED"/>
    <property type="match status" value="1"/>
</dbReference>
<dbReference type="Gene3D" id="3.30.360.10">
    <property type="entry name" value="Dihydrodipicolinate Reductase, domain 2"/>
    <property type="match status" value="1"/>
</dbReference>
<dbReference type="Gene3D" id="3.40.50.720">
    <property type="entry name" value="NAD(P)-binding Rossmann-like Domain"/>
    <property type="match status" value="1"/>
</dbReference>
<dbReference type="SUPFAM" id="SSF51735">
    <property type="entry name" value="NAD(P)-binding Rossmann-fold domains"/>
    <property type="match status" value="1"/>
</dbReference>
<gene>
    <name evidence="5" type="primary">iolG</name>
    <name evidence="5" type="ORF">QUW46_02245</name>
</gene>
<dbReference type="NCBIfam" id="TIGR04380">
    <property type="entry name" value="myo_inos_iolG"/>
    <property type="match status" value="1"/>
</dbReference>
<comment type="similarity">
    <text evidence="1">Belongs to the Gfo/Idh/MocA family.</text>
</comment>
<dbReference type="SUPFAM" id="SSF55347">
    <property type="entry name" value="Glyceraldehyde-3-phosphate dehydrogenase-like, C-terminal domain"/>
    <property type="match status" value="1"/>
</dbReference>
<proteinExistence type="inferred from homology"/>
<dbReference type="GO" id="GO:0050112">
    <property type="term" value="F:inositol 2-dehydrogenase (NAD+) activity"/>
    <property type="evidence" value="ECO:0007669"/>
    <property type="project" value="UniProtKB-EC"/>
</dbReference>
<comment type="caution">
    <text evidence="5">The sequence shown here is derived from an EMBL/GenBank/DDBJ whole genome shotgun (WGS) entry which is preliminary data.</text>
</comment>
<dbReference type="InterPro" id="IPR055170">
    <property type="entry name" value="GFO_IDH_MocA-like_dom"/>
</dbReference>
<organism evidence="5 6">
    <name type="scientific">Limosilactobacillus panis</name>
    <dbReference type="NCBI Taxonomy" id="47493"/>
    <lineage>
        <taxon>Bacteria</taxon>
        <taxon>Bacillati</taxon>
        <taxon>Bacillota</taxon>
        <taxon>Bacilli</taxon>
        <taxon>Lactobacillales</taxon>
        <taxon>Lactobacillaceae</taxon>
        <taxon>Limosilactobacillus</taxon>
    </lineage>
</organism>
<feature type="domain" description="GFO/IDH/MocA-like oxidoreductase" evidence="4">
    <location>
        <begin position="132"/>
        <end position="252"/>
    </location>
</feature>
<evidence type="ECO:0000313" key="6">
    <source>
        <dbReference type="Proteomes" id="UP001529423"/>
    </source>
</evidence>
<reference evidence="5" key="2">
    <citation type="submission" date="2023-06" db="EMBL/GenBank/DDBJ databases">
        <authorList>
            <person name="Zeman M."/>
            <person name="Kubasova T."/>
            <person name="Jahodarova E."/>
            <person name="Nykrynova M."/>
            <person name="Rychlik I."/>
        </authorList>
    </citation>
    <scope>NUCLEOTIDE SEQUENCE</scope>
    <source>
        <strain evidence="5">105_WCHN</strain>
    </source>
</reference>
<evidence type="ECO:0000259" key="3">
    <source>
        <dbReference type="Pfam" id="PF01408"/>
    </source>
</evidence>
<dbReference type="EMBL" id="JAUDEO010000008">
    <property type="protein sequence ID" value="MDM8333403.1"/>
    <property type="molecule type" value="Genomic_DNA"/>
</dbReference>
<feature type="domain" description="Gfo/Idh/MocA-like oxidoreductase N-terminal" evidence="3">
    <location>
        <begin position="4"/>
        <end position="124"/>
    </location>
</feature>
<dbReference type="Proteomes" id="UP001529423">
    <property type="component" value="Unassembled WGS sequence"/>
</dbReference>